<dbReference type="Proteomes" id="UP000307507">
    <property type="component" value="Unassembled WGS sequence"/>
</dbReference>
<reference evidence="3 4" key="1">
    <citation type="submission" date="2019-04" db="EMBL/GenBank/DDBJ databases">
        <title>Flavobacterium sp. nov. isolated from construction timber.</title>
        <authorList>
            <person name="Lin S.-Y."/>
            <person name="Chang C.-T."/>
            <person name="Young C.-C."/>
        </authorList>
    </citation>
    <scope>NUCLEOTIDE SEQUENCE [LARGE SCALE GENOMIC DNA]</scope>
    <source>
        <strain evidence="3 4">CC-CTC003</strain>
    </source>
</reference>
<feature type="domain" description="Calcineurin-like phosphoesterase" evidence="2">
    <location>
        <begin position="3"/>
        <end position="209"/>
    </location>
</feature>
<dbReference type="PANTHER" id="PTHR42850:SF2">
    <property type="entry name" value="BLL5683 PROTEIN"/>
    <property type="match status" value="1"/>
</dbReference>
<dbReference type="EMBL" id="SSNZ01000002">
    <property type="protein sequence ID" value="THF51687.1"/>
    <property type="molecule type" value="Genomic_DNA"/>
</dbReference>
<comment type="caution">
    <text evidence="3">The sequence shown here is derived from an EMBL/GenBank/DDBJ whole genome shotgun (WGS) entry which is preliminary data.</text>
</comment>
<dbReference type="InterPro" id="IPR050126">
    <property type="entry name" value="Ap4A_hydrolase"/>
</dbReference>
<evidence type="ECO:0000259" key="2">
    <source>
        <dbReference type="Pfam" id="PF12850"/>
    </source>
</evidence>
<dbReference type="SUPFAM" id="SSF56300">
    <property type="entry name" value="Metallo-dependent phosphatases"/>
    <property type="match status" value="1"/>
</dbReference>
<dbReference type="PIRSF" id="PIRSF000883">
    <property type="entry name" value="Pesterase_MJ0912"/>
    <property type="match status" value="1"/>
</dbReference>
<gene>
    <name evidence="3" type="ORF">E6C50_07965</name>
</gene>
<dbReference type="InterPro" id="IPR024654">
    <property type="entry name" value="Calcineurin-like_PHP_lpxH"/>
</dbReference>
<keyword evidence="4" id="KW-1185">Reference proteome</keyword>
<organism evidence="3 4">
    <name type="scientific">Flavobacterium supellecticarium</name>
    <dbReference type="NCBI Taxonomy" id="2565924"/>
    <lineage>
        <taxon>Bacteria</taxon>
        <taxon>Pseudomonadati</taxon>
        <taxon>Bacteroidota</taxon>
        <taxon>Flavobacteriia</taxon>
        <taxon>Flavobacteriales</taxon>
        <taxon>Flavobacteriaceae</taxon>
        <taxon>Flavobacterium</taxon>
    </lineage>
</organism>
<dbReference type="GO" id="GO:0016791">
    <property type="term" value="F:phosphatase activity"/>
    <property type="evidence" value="ECO:0007669"/>
    <property type="project" value="TreeGrafter"/>
</dbReference>
<sequence>MSRIAIFSDVHGNLPALKTILADLDVRKPDQVYCLGDLVDFAPWPNEVIELLRSSRIPCIMGNHDERIAFNHPVIPLKKHSEDETRARIQAVDHTRDTITPGNKDFLSKLPQKIRLTFTQQERELALLLVHGSTRSNEEYIYENHNEADLYDMMEQENADILVMGHTHQSYIRNIKTGEASVKLALNCGSVGRSKEGESMATYLLLDIGTTTLTVEIIKLPYPVEETAEAIMTSGIPDFYANFLLLQR</sequence>
<dbReference type="AlphaFoldDB" id="A0A4S4A0G8"/>
<evidence type="ECO:0000313" key="4">
    <source>
        <dbReference type="Proteomes" id="UP000307507"/>
    </source>
</evidence>
<proteinExistence type="inferred from homology"/>
<evidence type="ECO:0000313" key="3">
    <source>
        <dbReference type="EMBL" id="THF51687.1"/>
    </source>
</evidence>
<accession>A0A4S4A0G8</accession>
<name>A0A4S4A0G8_9FLAO</name>
<dbReference type="GO" id="GO:0005737">
    <property type="term" value="C:cytoplasm"/>
    <property type="evidence" value="ECO:0007669"/>
    <property type="project" value="TreeGrafter"/>
</dbReference>
<dbReference type="InterPro" id="IPR029052">
    <property type="entry name" value="Metallo-depent_PP-like"/>
</dbReference>
<dbReference type="Pfam" id="PF12850">
    <property type="entry name" value="Metallophos_2"/>
    <property type="match status" value="1"/>
</dbReference>
<dbReference type="OrthoDB" id="9813918at2"/>
<dbReference type="PANTHER" id="PTHR42850">
    <property type="entry name" value="METALLOPHOSPHOESTERASE"/>
    <property type="match status" value="1"/>
</dbReference>
<comment type="similarity">
    <text evidence="1">Belongs to the metallophosphoesterase superfamily. YfcE family.</text>
</comment>
<dbReference type="Gene3D" id="3.60.21.10">
    <property type="match status" value="1"/>
</dbReference>
<dbReference type="CDD" id="cd00838">
    <property type="entry name" value="MPP_superfamily"/>
    <property type="match status" value="1"/>
</dbReference>
<protein>
    <submittedName>
        <fullName evidence="3">Metallophosphoesterase family protein</fullName>
    </submittedName>
</protein>
<dbReference type="InterPro" id="IPR011152">
    <property type="entry name" value="Pesterase_MJ0912"/>
</dbReference>
<evidence type="ECO:0000256" key="1">
    <source>
        <dbReference type="ARBA" id="ARBA00008950"/>
    </source>
</evidence>
<dbReference type="RefSeq" id="WP_136402671.1">
    <property type="nucleotide sequence ID" value="NZ_SSNZ01000002.1"/>
</dbReference>